<feature type="domain" description="Glycosyl hydrolase-like 10" evidence="2">
    <location>
        <begin position="34"/>
        <end position="349"/>
    </location>
</feature>
<dbReference type="InterPro" id="IPR013784">
    <property type="entry name" value="Carb-bd-like_fold"/>
</dbReference>
<organism evidence="3 4">
    <name type="scientific">Kroppenstedtia eburnea</name>
    <dbReference type="NCBI Taxonomy" id="714067"/>
    <lineage>
        <taxon>Bacteria</taxon>
        <taxon>Bacillati</taxon>
        <taxon>Bacillota</taxon>
        <taxon>Bacilli</taxon>
        <taxon>Bacillales</taxon>
        <taxon>Thermoactinomycetaceae</taxon>
        <taxon>Kroppenstedtia</taxon>
    </lineage>
</organism>
<keyword evidence="3" id="KW-0449">Lipoprotein</keyword>
<dbReference type="SUPFAM" id="SSF51445">
    <property type="entry name" value="(Trans)glycosidases"/>
    <property type="match status" value="1"/>
</dbReference>
<evidence type="ECO:0000313" key="3">
    <source>
        <dbReference type="EMBL" id="SIS37485.1"/>
    </source>
</evidence>
<reference evidence="4" key="1">
    <citation type="submission" date="2017-01" db="EMBL/GenBank/DDBJ databases">
        <authorList>
            <person name="Varghese N."/>
            <person name="Submissions S."/>
        </authorList>
    </citation>
    <scope>NUCLEOTIDE SEQUENCE [LARGE SCALE GENOMIC DNA]</scope>
    <source>
        <strain evidence="4">DSM 45196</strain>
    </source>
</reference>
<dbReference type="SUPFAM" id="SSF49452">
    <property type="entry name" value="Starch-binding domain-like"/>
    <property type="match status" value="1"/>
</dbReference>
<dbReference type="OrthoDB" id="9794671at2"/>
<dbReference type="Pfam" id="PF02638">
    <property type="entry name" value="GHL10"/>
    <property type="match status" value="1"/>
</dbReference>
<dbReference type="InterPro" id="IPR003790">
    <property type="entry name" value="GHL10"/>
</dbReference>
<dbReference type="AlphaFoldDB" id="A0A1N7IK78"/>
<dbReference type="Pfam" id="PF13620">
    <property type="entry name" value="CarboxypepD_reg"/>
    <property type="match status" value="1"/>
</dbReference>
<proteinExistence type="predicted"/>
<evidence type="ECO:0000256" key="1">
    <source>
        <dbReference type="ARBA" id="ARBA00022729"/>
    </source>
</evidence>
<dbReference type="PANTHER" id="PTHR43405">
    <property type="entry name" value="GLYCOSYL HYDROLASE DIGH"/>
    <property type="match status" value="1"/>
</dbReference>
<protein>
    <submittedName>
        <fullName evidence="3">Uncharacterized lipoprotein YddW, UPF0748 family</fullName>
    </submittedName>
</protein>
<keyword evidence="1" id="KW-0732">Signal</keyword>
<dbReference type="InterPro" id="IPR052177">
    <property type="entry name" value="Divisome_Glycosyl_Hydrolase"/>
</dbReference>
<name>A0A1N7IK78_9BACL</name>
<dbReference type="InterPro" id="IPR017853">
    <property type="entry name" value="GH"/>
</dbReference>
<dbReference type="Gene3D" id="3.20.20.80">
    <property type="entry name" value="Glycosidases"/>
    <property type="match status" value="1"/>
</dbReference>
<accession>A0A1N7IK78</accession>
<keyword evidence="4" id="KW-1185">Reference proteome</keyword>
<gene>
    <name evidence="3" type="ORF">SAMN05421790_10111</name>
</gene>
<dbReference type="Proteomes" id="UP000186795">
    <property type="component" value="Unassembled WGS sequence"/>
</dbReference>
<dbReference type="RefSeq" id="WP_076522703.1">
    <property type="nucleotide sequence ID" value="NZ_CP048103.1"/>
</dbReference>
<dbReference type="PANTHER" id="PTHR43405:SF1">
    <property type="entry name" value="GLYCOSYL HYDROLASE DIGH"/>
    <property type="match status" value="1"/>
</dbReference>
<sequence length="502" mass="56413">MKRWMAWLTVTVLAVSSMPAGGTAPVAAVEPKREIRAFWVDAFHDGFKTREQVDQLMRDVRRSKANTVIVQVRRRGDAYFNKALEPRTEDPTLSAGFDALDYLLQQAHSETPRIEVHAWLATLPIWNSATPPKSPDHVFNRHGPGAKGREYWLMDSYAGENRSGADYVLDPGHPDALDYTVDQYVNVVKQYPVDGIHLDLVRYMGEEWGYNPVSLERYRKQTGAEGRPNPGDAGWKEWRRKQVDHLMRKVYLKSIAIRPDLKVSAAVIAWGKGPQTLEEYRRSAPYSQVMQNWDGWLSEGILDLALPMNYDREHVEEQRAWYDLWIDWEKDHQYNRQIAAGPGIYLNSISGSLAQITRAQAPSAAGHRLAGVSLYSYAETNKDGASREDFLTALTEPTSHGEPVFAEPALPPEMPWKTRPQAGALMGQVQDSDGNTLDGITLQLRRGNRVHTLQTDGHGFFGKAELAPGLYTLKPDRSSGSSRTHAVRVVAGEVAEVKVQMK</sequence>
<evidence type="ECO:0000259" key="2">
    <source>
        <dbReference type="Pfam" id="PF02638"/>
    </source>
</evidence>
<dbReference type="Gene3D" id="2.60.40.1120">
    <property type="entry name" value="Carboxypeptidase-like, regulatory domain"/>
    <property type="match status" value="1"/>
</dbReference>
<dbReference type="GO" id="GO:0030246">
    <property type="term" value="F:carbohydrate binding"/>
    <property type="evidence" value="ECO:0007669"/>
    <property type="project" value="InterPro"/>
</dbReference>
<dbReference type="EMBL" id="FTOD01000001">
    <property type="protein sequence ID" value="SIS37485.1"/>
    <property type="molecule type" value="Genomic_DNA"/>
</dbReference>
<evidence type="ECO:0000313" key="4">
    <source>
        <dbReference type="Proteomes" id="UP000186795"/>
    </source>
</evidence>